<reference evidence="1 2" key="1">
    <citation type="submission" date="2019-09" db="EMBL/GenBank/DDBJ databases">
        <title>Salinarimonas rosea gen. nov., sp. nov., a new member of the a-2 subgroup of the Proteobacteria.</title>
        <authorList>
            <person name="Liu J."/>
        </authorList>
    </citation>
    <scope>NUCLEOTIDE SEQUENCE [LARGE SCALE GENOMIC DNA]</scope>
    <source>
        <strain evidence="1 2">BN140002</strain>
    </source>
</reference>
<dbReference type="EMBL" id="VUOA01000021">
    <property type="protein sequence ID" value="KAA2237008.1"/>
    <property type="molecule type" value="Genomic_DNA"/>
</dbReference>
<dbReference type="Proteomes" id="UP000323142">
    <property type="component" value="Unassembled WGS sequence"/>
</dbReference>
<gene>
    <name evidence="1" type="ORF">F0L46_12100</name>
</gene>
<organism evidence="1 2">
    <name type="scientific">Salinarimonas soli</name>
    <dbReference type="NCBI Taxonomy" id="1638099"/>
    <lineage>
        <taxon>Bacteria</taxon>
        <taxon>Pseudomonadati</taxon>
        <taxon>Pseudomonadota</taxon>
        <taxon>Alphaproteobacteria</taxon>
        <taxon>Hyphomicrobiales</taxon>
        <taxon>Salinarimonadaceae</taxon>
        <taxon>Salinarimonas</taxon>
    </lineage>
</organism>
<protein>
    <submittedName>
        <fullName evidence="1">Uncharacterized protein</fullName>
    </submittedName>
</protein>
<dbReference type="RefSeq" id="WP_149817830.1">
    <property type="nucleotide sequence ID" value="NZ_VUOA01000021.1"/>
</dbReference>
<comment type="caution">
    <text evidence="1">The sequence shown here is derived from an EMBL/GenBank/DDBJ whole genome shotgun (WGS) entry which is preliminary data.</text>
</comment>
<dbReference type="AlphaFoldDB" id="A0A5B2VEI0"/>
<evidence type="ECO:0000313" key="2">
    <source>
        <dbReference type="Proteomes" id="UP000323142"/>
    </source>
</evidence>
<dbReference type="OrthoDB" id="7909136at2"/>
<reference evidence="1 2" key="2">
    <citation type="submission" date="2019-09" db="EMBL/GenBank/DDBJ databases">
        <authorList>
            <person name="Jin C."/>
        </authorList>
    </citation>
    <scope>NUCLEOTIDE SEQUENCE [LARGE SCALE GENOMIC DNA]</scope>
    <source>
        <strain evidence="1 2">BN140002</strain>
    </source>
</reference>
<name>A0A5B2VEI0_9HYPH</name>
<keyword evidence="2" id="KW-1185">Reference proteome</keyword>
<proteinExistence type="predicted"/>
<sequence>MPSIARADRSARISAARVAGPRRSGRRKAAPAQSRNALLADFLAVCELDPAVELVRPAAGPVIFPVGDEEIEHLPDFELVRDGEAFLVDVVADADLIHHPLGPALIGGAVALDGRALHVETGSSLAAEPRRTTVRLVAACRHVTVSAGDRVRILHHLDECGVAPLVEVAGAAHNALDGVAAVLALAVEGLVSLDIDRPIVPETPVRRRKSPPAVS</sequence>
<evidence type="ECO:0000313" key="1">
    <source>
        <dbReference type="EMBL" id="KAA2237008.1"/>
    </source>
</evidence>
<accession>A0A5B2VEI0</accession>